<reference evidence="1 2" key="1">
    <citation type="submission" date="2018-09" db="EMBL/GenBank/DDBJ databases">
        <title>Whole genome based analysis of evolution and adaptive divergence in Indian and Brazilian strains of Azospirillum brasilense.</title>
        <authorList>
            <person name="Singh C."/>
            <person name="Tripathi A.K."/>
        </authorList>
    </citation>
    <scope>NUCLEOTIDE SEQUENCE [LARGE SCALE GENOMIC DNA]</scope>
    <source>
        <strain evidence="1 2">MTCC4035</strain>
        <plasmid evidence="1 2">p2</plasmid>
    </source>
</reference>
<geneLocation type="plasmid" evidence="1 2">
    <name>p2</name>
</geneLocation>
<keyword evidence="1" id="KW-0614">Plasmid</keyword>
<accession>A0A4D8PSD6</accession>
<protein>
    <submittedName>
        <fullName evidence="1">Uncharacterized protein</fullName>
    </submittedName>
</protein>
<dbReference type="AlphaFoldDB" id="A0A4D8PSD6"/>
<dbReference type="KEGG" id="aare:D3093_26625"/>
<proteinExistence type="predicted"/>
<dbReference type="EMBL" id="CP032323">
    <property type="protein sequence ID" value="QCN98778.1"/>
    <property type="molecule type" value="Genomic_DNA"/>
</dbReference>
<dbReference type="Proteomes" id="UP000298595">
    <property type="component" value="Plasmid p2"/>
</dbReference>
<sequence>MTDRRTPFRVVIQRLTSVVIWITGSNTALPGRFGRLPRPIPTVLAPPMAGETPEIRIDTRCTPVRQR</sequence>
<evidence type="ECO:0000313" key="1">
    <source>
        <dbReference type="EMBL" id="QCN98778.1"/>
    </source>
</evidence>
<evidence type="ECO:0000313" key="2">
    <source>
        <dbReference type="Proteomes" id="UP000298595"/>
    </source>
</evidence>
<organism evidence="1 2">
    <name type="scientific">Azospirillum argentinense</name>
    <dbReference type="NCBI Taxonomy" id="2970906"/>
    <lineage>
        <taxon>Bacteria</taxon>
        <taxon>Pseudomonadati</taxon>
        <taxon>Pseudomonadota</taxon>
        <taxon>Alphaproteobacteria</taxon>
        <taxon>Rhodospirillales</taxon>
        <taxon>Azospirillaceae</taxon>
        <taxon>Azospirillum</taxon>
    </lineage>
</organism>
<gene>
    <name evidence="1" type="ORF">D3093_26625</name>
</gene>
<name>A0A4D8PSD6_9PROT</name>